<name>A0AAX6FMY5_IRIPA</name>
<keyword evidence="4" id="KW-1185">Reference proteome</keyword>
<reference evidence="3" key="2">
    <citation type="submission" date="2023-04" db="EMBL/GenBank/DDBJ databases">
        <authorList>
            <person name="Bruccoleri R.E."/>
            <person name="Oakeley E.J."/>
            <person name="Faust A.-M."/>
            <person name="Dessus-Babus S."/>
            <person name="Altorfer M."/>
            <person name="Burckhardt D."/>
            <person name="Oertli M."/>
            <person name="Naumann U."/>
            <person name="Petersen F."/>
            <person name="Wong J."/>
        </authorList>
    </citation>
    <scope>NUCLEOTIDE SEQUENCE</scope>
    <source>
        <strain evidence="3">GSM-AAB239-AS_SAM_17_03QT</strain>
        <tissue evidence="3">Leaf</tissue>
    </source>
</reference>
<dbReference type="EMBL" id="JANAVB010040617">
    <property type="protein sequence ID" value="KAJ6797982.1"/>
    <property type="molecule type" value="Genomic_DNA"/>
</dbReference>
<dbReference type="Proteomes" id="UP001140949">
    <property type="component" value="Unassembled WGS sequence"/>
</dbReference>
<feature type="compositionally biased region" description="Basic and acidic residues" evidence="1">
    <location>
        <begin position="33"/>
        <end position="43"/>
    </location>
</feature>
<reference evidence="3" key="1">
    <citation type="journal article" date="2023" name="GigaByte">
        <title>Genome assembly of the bearded iris, Iris pallida Lam.</title>
        <authorList>
            <person name="Bruccoleri R.E."/>
            <person name="Oakeley E.J."/>
            <person name="Faust A.M.E."/>
            <person name="Altorfer M."/>
            <person name="Dessus-Babus S."/>
            <person name="Burckhardt D."/>
            <person name="Oertli M."/>
            <person name="Naumann U."/>
            <person name="Petersen F."/>
            <person name="Wong J."/>
        </authorList>
    </citation>
    <scope>NUCLEOTIDE SEQUENCE</scope>
    <source>
        <strain evidence="3">GSM-AAB239-AS_SAM_17_03QT</strain>
    </source>
</reference>
<evidence type="ECO:0000256" key="1">
    <source>
        <dbReference type="SAM" id="MobiDB-lite"/>
    </source>
</evidence>
<keyword evidence="3" id="KW-0418">Kinase</keyword>
<sequence>MGAEEAYSVCQRERSAHRRTWRGRLRTRGSDLNWHDVKAHGDATTRGPRQQRQI</sequence>
<keyword evidence="3" id="KW-0808">Transferase</keyword>
<dbReference type="GO" id="GO:0016301">
    <property type="term" value="F:kinase activity"/>
    <property type="evidence" value="ECO:0007669"/>
    <property type="project" value="UniProtKB-KW"/>
</dbReference>
<evidence type="ECO:0000313" key="3">
    <source>
        <dbReference type="EMBL" id="KAJ6817428.1"/>
    </source>
</evidence>
<dbReference type="AlphaFoldDB" id="A0AAX6FMY5"/>
<organism evidence="3 4">
    <name type="scientific">Iris pallida</name>
    <name type="common">Sweet iris</name>
    <dbReference type="NCBI Taxonomy" id="29817"/>
    <lineage>
        <taxon>Eukaryota</taxon>
        <taxon>Viridiplantae</taxon>
        <taxon>Streptophyta</taxon>
        <taxon>Embryophyta</taxon>
        <taxon>Tracheophyta</taxon>
        <taxon>Spermatophyta</taxon>
        <taxon>Magnoliopsida</taxon>
        <taxon>Liliopsida</taxon>
        <taxon>Asparagales</taxon>
        <taxon>Iridaceae</taxon>
        <taxon>Iridoideae</taxon>
        <taxon>Irideae</taxon>
        <taxon>Iris</taxon>
    </lineage>
</organism>
<protein>
    <submittedName>
        <fullName evidence="3">Proline-rich receptor-like protein kinase PERK3</fullName>
    </submittedName>
</protein>
<dbReference type="EMBL" id="JANAVB010027995">
    <property type="protein sequence ID" value="KAJ6817428.1"/>
    <property type="molecule type" value="Genomic_DNA"/>
</dbReference>
<feature type="region of interest" description="Disordered" evidence="1">
    <location>
        <begin position="1"/>
        <end position="54"/>
    </location>
</feature>
<evidence type="ECO:0000313" key="4">
    <source>
        <dbReference type="Proteomes" id="UP001140949"/>
    </source>
</evidence>
<gene>
    <name evidence="2" type="ORF">M6B38_215285</name>
    <name evidence="3" type="ORF">M6B38_412825</name>
</gene>
<accession>A0AAX6FMY5</accession>
<comment type="caution">
    <text evidence="3">The sequence shown here is derived from an EMBL/GenBank/DDBJ whole genome shotgun (WGS) entry which is preliminary data.</text>
</comment>
<evidence type="ECO:0000313" key="2">
    <source>
        <dbReference type="EMBL" id="KAJ6797982.1"/>
    </source>
</evidence>
<proteinExistence type="predicted"/>
<feature type="compositionally biased region" description="Basic residues" evidence="1">
    <location>
        <begin position="15"/>
        <end position="27"/>
    </location>
</feature>
<keyword evidence="3" id="KW-0675">Receptor</keyword>